<feature type="non-terminal residue" evidence="1">
    <location>
        <position position="56"/>
    </location>
</feature>
<dbReference type="Proteomes" id="UP001153555">
    <property type="component" value="Unassembled WGS sequence"/>
</dbReference>
<feature type="non-terminal residue" evidence="1">
    <location>
        <position position="1"/>
    </location>
</feature>
<gene>
    <name evidence="1" type="ORF">SHERM_06598</name>
</gene>
<evidence type="ECO:0000313" key="1">
    <source>
        <dbReference type="EMBL" id="CAA0840175.1"/>
    </source>
</evidence>
<dbReference type="AlphaFoldDB" id="A0A9N7NZQ4"/>
<sequence>KPQGSKEPRFEGELYNRVDKLFDFSPNKQRYQQLVKDYRLELAGLSPGVLDYVFQP</sequence>
<name>A0A9N7NZQ4_STRHE</name>
<comment type="caution">
    <text evidence="1">The sequence shown here is derived from an EMBL/GenBank/DDBJ whole genome shotgun (WGS) entry which is preliminary data.</text>
</comment>
<organism evidence="1 2">
    <name type="scientific">Striga hermonthica</name>
    <name type="common">Purple witchweed</name>
    <name type="synonym">Buchnera hermonthica</name>
    <dbReference type="NCBI Taxonomy" id="68872"/>
    <lineage>
        <taxon>Eukaryota</taxon>
        <taxon>Viridiplantae</taxon>
        <taxon>Streptophyta</taxon>
        <taxon>Embryophyta</taxon>
        <taxon>Tracheophyta</taxon>
        <taxon>Spermatophyta</taxon>
        <taxon>Magnoliopsida</taxon>
        <taxon>eudicotyledons</taxon>
        <taxon>Gunneridae</taxon>
        <taxon>Pentapetalae</taxon>
        <taxon>asterids</taxon>
        <taxon>lamiids</taxon>
        <taxon>Lamiales</taxon>
        <taxon>Orobanchaceae</taxon>
        <taxon>Buchnereae</taxon>
        <taxon>Striga</taxon>
    </lineage>
</organism>
<dbReference type="EMBL" id="CACSLK010031729">
    <property type="protein sequence ID" value="CAA0840175.1"/>
    <property type="molecule type" value="Genomic_DNA"/>
</dbReference>
<protein>
    <submittedName>
        <fullName evidence="1">Uncharacterized protein</fullName>
    </submittedName>
</protein>
<keyword evidence="2" id="KW-1185">Reference proteome</keyword>
<proteinExistence type="predicted"/>
<reference evidence="1" key="1">
    <citation type="submission" date="2019-12" db="EMBL/GenBank/DDBJ databases">
        <authorList>
            <person name="Scholes J."/>
        </authorList>
    </citation>
    <scope>NUCLEOTIDE SEQUENCE</scope>
</reference>
<evidence type="ECO:0000313" key="2">
    <source>
        <dbReference type="Proteomes" id="UP001153555"/>
    </source>
</evidence>
<accession>A0A9N7NZQ4</accession>